<protein>
    <submittedName>
        <fullName evidence="7">Uncharacterized protein</fullName>
    </submittedName>
</protein>
<keyword evidence="8" id="KW-1185">Reference proteome</keyword>
<evidence type="ECO:0000256" key="1">
    <source>
        <dbReference type="ARBA" id="ARBA00004370"/>
    </source>
</evidence>
<dbReference type="InterPro" id="IPR005828">
    <property type="entry name" value="MFS_sugar_transport-like"/>
</dbReference>
<dbReference type="InterPro" id="IPR036259">
    <property type="entry name" value="MFS_trans_sf"/>
</dbReference>
<proteinExistence type="predicted"/>
<evidence type="ECO:0000256" key="4">
    <source>
        <dbReference type="ARBA" id="ARBA00023136"/>
    </source>
</evidence>
<accession>A0A9P1H0P6</accession>
<evidence type="ECO:0000256" key="3">
    <source>
        <dbReference type="ARBA" id="ARBA00022989"/>
    </source>
</evidence>
<keyword evidence="3 6" id="KW-1133">Transmembrane helix</keyword>
<dbReference type="GO" id="GO:0016020">
    <property type="term" value="C:membrane"/>
    <property type="evidence" value="ECO:0007669"/>
    <property type="project" value="UniProtKB-SubCell"/>
</dbReference>
<dbReference type="EMBL" id="CALLCH030000011">
    <property type="protein sequence ID" value="CAI4214437.1"/>
    <property type="molecule type" value="Genomic_DNA"/>
</dbReference>
<evidence type="ECO:0000256" key="6">
    <source>
        <dbReference type="SAM" id="Phobius"/>
    </source>
</evidence>
<dbReference type="Gene3D" id="1.20.1250.20">
    <property type="entry name" value="MFS general substrate transporter like domains"/>
    <property type="match status" value="1"/>
</dbReference>
<feature type="transmembrane region" description="Helical" evidence="6">
    <location>
        <begin position="629"/>
        <end position="653"/>
    </location>
</feature>
<dbReference type="AlphaFoldDB" id="A0A9P1H0P6"/>
<feature type="compositionally biased region" description="Polar residues" evidence="5">
    <location>
        <begin position="723"/>
        <end position="732"/>
    </location>
</feature>
<name>A0A9P1H0P6_9PEZI</name>
<organism evidence="7 8">
    <name type="scientific">Parascedosporium putredinis</name>
    <dbReference type="NCBI Taxonomy" id="1442378"/>
    <lineage>
        <taxon>Eukaryota</taxon>
        <taxon>Fungi</taxon>
        <taxon>Dikarya</taxon>
        <taxon>Ascomycota</taxon>
        <taxon>Pezizomycotina</taxon>
        <taxon>Sordariomycetes</taxon>
        <taxon>Hypocreomycetidae</taxon>
        <taxon>Microascales</taxon>
        <taxon>Microascaceae</taxon>
        <taxon>Parascedosporium</taxon>
    </lineage>
</organism>
<evidence type="ECO:0000256" key="2">
    <source>
        <dbReference type="ARBA" id="ARBA00022692"/>
    </source>
</evidence>
<gene>
    <name evidence="7" type="ORF">PPNO1_LOCUS4171</name>
</gene>
<dbReference type="Proteomes" id="UP000838763">
    <property type="component" value="Unassembled WGS sequence"/>
</dbReference>
<sequence length="820" mass="88672">MPVDAFIGEGQLLRQAAPGTDDDLGQAPPKDDLNHFVESRTKLYSSWISERFAKLQNKQQTTQPEAPPSTAQQKTATPALVPLDLLERLQTVHLASEVGLQAVWVPTFAARESTEAHAKFMRGWNNGSVPSVLREKLQGRGRDSLCVGGLTSRERIRQVHAVLSRKDIQAWYHPLRLCYDMRLVQERAAAGKTSNVFESLDSRGPVTMCGVKFSTGAHDGGIQRSTIGGLVKMNGVFMAVTSAHGASSRSTDTAESPSASAPSTNGSVSLLADDYDAELVDPVIILTSSEVTLASGIFPDEGSWQVDNVVASDEVKDEIFITHFTRMITEKPVRILVEPNRLSSGTLRPATNFLAFDLGPLQETCVVTLEGEPLRDGDSGSWVIDALGGLIGMVRATVGRDVCLLENVRYDGRNMQPFALNQKMLEASARHEPPDRLAAAILHLRETSPEMYDTEALADLLVTQGSRLYAVLAGNSSLALAPTDPAAGVLKALQEAYKRLYPLDVLRAFSGVLSAFNSTVGVFTADMLRKSANRLRRHDNYLIWDMAWQALGQVTDPSTVDEALQGLALAANDAYEEYVSRAKISLVPVPEDRPDYRMEGLAASLYFAALLGIAGTAPINYVLGRRAGLALFAIFVFAGHFMYMFANSLGLLLGARVLTGIGRVVGTTMHFGLRNNAGEQVSDRTAFILLSFVVPVPAMQALRDVAFLLDPGSTTKSKKYHSSRNTGISQHANDPGALEGAGAPGISADRDQNTLIGFVRGVKMFLWTANCRRALYASALLAFIQPLCGAQAVTSYPGFDFSGTQNHLILQNTLAALLFS</sequence>
<evidence type="ECO:0000313" key="7">
    <source>
        <dbReference type="EMBL" id="CAI4214437.1"/>
    </source>
</evidence>
<dbReference type="OrthoDB" id="5428490at2759"/>
<keyword evidence="2 6" id="KW-0812">Transmembrane</keyword>
<reference evidence="7" key="1">
    <citation type="submission" date="2022-11" db="EMBL/GenBank/DDBJ databases">
        <authorList>
            <person name="Scott C."/>
            <person name="Bruce N."/>
        </authorList>
    </citation>
    <scope>NUCLEOTIDE SEQUENCE</scope>
</reference>
<keyword evidence="4 6" id="KW-0472">Membrane</keyword>
<dbReference type="Pfam" id="PF00083">
    <property type="entry name" value="Sugar_tr"/>
    <property type="match status" value="1"/>
</dbReference>
<feature type="region of interest" description="Disordered" evidence="5">
    <location>
        <begin position="56"/>
        <end position="75"/>
    </location>
</feature>
<evidence type="ECO:0000313" key="8">
    <source>
        <dbReference type="Proteomes" id="UP000838763"/>
    </source>
</evidence>
<evidence type="ECO:0000256" key="5">
    <source>
        <dbReference type="SAM" id="MobiDB-lite"/>
    </source>
</evidence>
<dbReference type="GO" id="GO:0022857">
    <property type="term" value="F:transmembrane transporter activity"/>
    <property type="evidence" value="ECO:0007669"/>
    <property type="project" value="InterPro"/>
</dbReference>
<feature type="transmembrane region" description="Helical" evidence="6">
    <location>
        <begin position="603"/>
        <end position="623"/>
    </location>
</feature>
<feature type="region of interest" description="Disordered" evidence="5">
    <location>
        <begin position="714"/>
        <end position="734"/>
    </location>
</feature>
<comment type="caution">
    <text evidence="7">The sequence shown here is derived from an EMBL/GenBank/DDBJ whole genome shotgun (WGS) entry which is preliminary data.</text>
</comment>
<comment type="subcellular location">
    <subcellularLocation>
        <location evidence="1">Membrane</location>
    </subcellularLocation>
</comment>